<dbReference type="GO" id="GO:0019251">
    <property type="term" value="P:anaerobic cobalamin biosynthetic process"/>
    <property type="evidence" value="ECO:0007669"/>
    <property type="project" value="InterPro"/>
</dbReference>
<evidence type="ECO:0000256" key="2">
    <source>
        <dbReference type="PIRSR" id="PIRSR033579-3"/>
    </source>
</evidence>
<proteinExistence type="predicted"/>
<feature type="binding site" evidence="2">
    <location>
        <position position="136"/>
    </location>
    <ligand>
        <name>Co(2+)</name>
        <dbReference type="ChEBI" id="CHEBI:48828"/>
    </ligand>
</feature>
<reference evidence="3" key="1">
    <citation type="journal article" date="2020" name="mSystems">
        <title>Genome- and Community-Level Interaction Insights into Carbon Utilization and Element Cycling Functions of Hydrothermarchaeota in Hydrothermal Sediment.</title>
        <authorList>
            <person name="Zhou Z."/>
            <person name="Liu Y."/>
            <person name="Xu W."/>
            <person name="Pan J."/>
            <person name="Luo Z.H."/>
            <person name="Li M."/>
        </authorList>
    </citation>
    <scope>NUCLEOTIDE SEQUENCE [LARGE SCALE GENOMIC DNA]</scope>
    <source>
        <strain evidence="3">SpSt-767</strain>
    </source>
</reference>
<keyword evidence="2" id="KW-0479">Metal-binding</keyword>
<dbReference type="EMBL" id="DTGR01000176">
    <property type="protein sequence ID" value="HHS30269.1"/>
    <property type="molecule type" value="Genomic_DNA"/>
</dbReference>
<organism evidence="3">
    <name type="scientific">Desulfobacca acetoxidans</name>
    <dbReference type="NCBI Taxonomy" id="60893"/>
    <lineage>
        <taxon>Bacteria</taxon>
        <taxon>Pseudomonadati</taxon>
        <taxon>Thermodesulfobacteriota</taxon>
        <taxon>Desulfobaccia</taxon>
        <taxon>Desulfobaccales</taxon>
        <taxon>Desulfobaccaceae</taxon>
        <taxon>Desulfobacca</taxon>
    </lineage>
</organism>
<comment type="caution">
    <text evidence="3">The sequence shown here is derived from an EMBL/GenBank/DDBJ whole genome shotgun (WGS) entry which is preliminary data.</text>
</comment>
<dbReference type="Gene3D" id="3.40.50.1400">
    <property type="match status" value="2"/>
</dbReference>
<dbReference type="GO" id="GO:0016852">
    <property type="term" value="F:sirohydrochlorin cobaltochelatase activity"/>
    <property type="evidence" value="ECO:0007669"/>
    <property type="project" value="InterPro"/>
</dbReference>
<dbReference type="InterPro" id="IPR010388">
    <property type="entry name" value="Anaerobic_Co-chelatase"/>
</dbReference>
<gene>
    <name evidence="3" type="ORF">ENV52_11285</name>
</gene>
<dbReference type="GO" id="GO:0046872">
    <property type="term" value="F:metal ion binding"/>
    <property type="evidence" value="ECO:0007669"/>
    <property type="project" value="UniProtKB-KW"/>
</dbReference>
<dbReference type="Pfam" id="PF06180">
    <property type="entry name" value="CbiK"/>
    <property type="match status" value="1"/>
</dbReference>
<dbReference type="CDD" id="cd03413">
    <property type="entry name" value="CbiK_C"/>
    <property type="match status" value="1"/>
</dbReference>
<dbReference type="SUPFAM" id="SSF53800">
    <property type="entry name" value="Chelatase"/>
    <property type="match status" value="1"/>
</dbReference>
<keyword evidence="2" id="KW-0170">Cobalt</keyword>
<feature type="binding site" evidence="2">
    <location>
        <position position="199"/>
    </location>
    <ligand>
        <name>Co(2+)</name>
        <dbReference type="ChEBI" id="CHEBI:48828"/>
    </ligand>
</feature>
<protein>
    <recommendedName>
        <fullName evidence="4">Sirohydrochlorin cobaltochelatase</fullName>
    </recommendedName>
</protein>
<dbReference type="PIRSF" id="PIRSF033579">
    <property type="entry name" value="Anaer_Co_chel"/>
    <property type="match status" value="1"/>
</dbReference>
<evidence type="ECO:0000313" key="3">
    <source>
        <dbReference type="EMBL" id="HHS30269.1"/>
    </source>
</evidence>
<feature type="active site" description="Proton acceptor" evidence="1">
    <location>
        <position position="136"/>
    </location>
</feature>
<accession>A0A7V6DQI2</accession>
<evidence type="ECO:0000256" key="1">
    <source>
        <dbReference type="PIRSR" id="PIRSR033579-1"/>
    </source>
</evidence>
<dbReference type="AlphaFoldDB" id="A0A7V6DQI2"/>
<evidence type="ECO:0008006" key="4">
    <source>
        <dbReference type="Google" id="ProtNLM"/>
    </source>
</evidence>
<name>A0A7V6DQI2_9BACT</name>
<sequence>MKQIPLVLVAFGTTQVKHPYEELLHETRRAFPGHPVHLALSSRLVRERQRERPPAPQELLKTLHEQGFTWAVVQSLHLLAGHEFYRLVQEVQDCPLRTSIGLPLFWSPADYLDFAAACRSRLADLKSDEAAILVGHGTDHAGWATYLALKSILFQELGPRVLVGTLEGYPTITELIPELQRQHITRVRLMPLMLVSGVHVRQDLAGEEDSWLACLTAAGFRVKVELRGLLSWPEVVKLFLRHLREALEAVSPR</sequence>
<feature type="binding site" evidence="2">
    <location>
        <position position="167"/>
    </location>
    <ligand>
        <name>Co(2+)</name>
        <dbReference type="ChEBI" id="CHEBI:48828"/>
    </ligand>
</feature>